<keyword evidence="2" id="KW-1185">Reference proteome</keyword>
<dbReference type="EMBL" id="BLLF01006562">
    <property type="protein sequence ID" value="GFH32360.1"/>
    <property type="molecule type" value="Genomic_DNA"/>
</dbReference>
<evidence type="ECO:0000313" key="2">
    <source>
        <dbReference type="Proteomes" id="UP000485058"/>
    </source>
</evidence>
<accession>A0A6A0AHC5</accession>
<dbReference type="PANTHER" id="PTHR43081">
    <property type="entry name" value="ADENYLATE CYCLASE, TERMINAL-DIFFERENTIATION SPECIFIC-RELATED"/>
    <property type="match status" value="1"/>
</dbReference>
<dbReference type="PANTHER" id="PTHR43081:SF1">
    <property type="entry name" value="ADENYLATE CYCLASE, TERMINAL-DIFFERENTIATION SPECIFIC"/>
    <property type="match status" value="1"/>
</dbReference>
<dbReference type="InterPro" id="IPR050697">
    <property type="entry name" value="Adenylyl/Guanylyl_Cyclase_3/4"/>
</dbReference>
<dbReference type="InterPro" id="IPR029787">
    <property type="entry name" value="Nucleotide_cyclase"/>
</dbReference>
<dbReference type="AlphaFoldDB" id="A0A6A0AHC5"/>
<proteinExistence type="predicted"/>
<dbReference type="Proteomes" id="UP000485058">
    <property type="component" value="Unassembled WGS sequence"/>
</dbReference>
<organism evidence="1 2">
    <name type="scientific">Haematococcus lacustris</name>
    <name type="common">Green alga</name>
    <name type="synonym">Haematococcus pluvialis</name>
    <dbReference type="NCBI Taxonomy" id="44745"/>
    <lineage>
        <taxon>Eukaryota</taxon>
        <taxon>Viridiplantae</taxon>
        <taxon>Chlorophyta</taxon>
        <taxon>core chlorophytes</taxon>
        <taxon>Chlorophyceae</taxon>
        <taxon>CS clade</taxon>
        <taxon>Chlamydomonadales</taxon>
        <taxon>Haematococcaceae</taxon>
        <taxon>Haematococcus</taxon>
    </lineage>
</organism>
<gene>
    <name evidence="1" type="ORF">HaLaN_31568</name>
</gene>
<protein>
    <recommendedName>
        <fullName evidence="3">Guanylate cyclase domain-containing protein</fullName>
    </recommendedName>
</protein>
<reference evidence="1 2" key="1">
    <citation type="submission" date="2020-02" db="EMBL/GenBank/DDBJ databases">
        <title>Draft genome sequence of Haematococcus lacustris strain NIES-144.</title>
        <authorList>
            <person name="Morimoto D."/>
            <person name="Nakagawa S."/>
            <person name="Yoshida T."/>
            <person name="Sawayama S."/>
        </authorList>
    </citation>
    <scope>NUCLEOTIDE SEQUENCE [LARGE SCALE GENOMIC DNA]</scope>
    <source>
        <strain evidence="1 2">NIES-144</strain>
    </source>
</reference>
<evidence type="ECO:0000313" key="1">
    <source>
        <dbReference type="EMBL" id="GFH32360.1"/>
    </source>
</evidence>
<comment type="caution">
    <text evidence="1">The sequence shown here is derived from an EMBL/GenBank/DDBJ whole genome shotgun (WGS) entry which is preliminary data.</text>
</comment>
<sequence length="173" mass="19346">MLICKIQAIVIVFALVDGGKEWKLTAGRDKKLVNTIIVDAIITVLSTIHGYICRVQDADFKYMLAFTTKLDALKFCLVLQEALIWQDWPESVLKYEKFREVRDEVGNVLFRGPRLKMGVCSGQVRAVVPDHQGKADYHGHVVNSAARYMDAAAHGGQVACELSMISSLDWVFS</sequence>
<dbReference type="Gene3D" id="3.30.70.1230">
    <property type="entry name" value="Nucleotide cyclase"/>
    <property type="match status" value="1"/>
</dbReference>
<dbReference type="SUPFAM" id="SSF55073">
    <property type="entry name" value="Nucleotide cyclase"/>
    <property type="match status" value="1"/>
</dbReference>
<evidence type="ECO:0008006" key="3">
    <source>
        <dbReference type="Google" id="ProtNLM"/>
    </source>
</evidence>
<name>A0A6A0AHC5_HAELA</name>